<gene>
    <name evidence="1" type="ORF">BJ138DRAFT_1166194</name>
</gene>
<keyword evidence="2" id="KW-1185">Reference proteome</keyword>
<sequence length="1148" mass="129481">MPPKASGAKKTKKTAGDAQSFVLNESALEPLPSNVMSKGEDDHQLQLEIDSAFLGFAKYHLIDGPSKIQFQMWNDRDLNDIAGKKIMASINVEGMLGFQRENMMIVVVKKGDIEADALTSDDTLGSQLPELRLKHDHVLLMGASGQHRFWAVNELIKDWTKEANTWATQISKIASKSNPKESDVEQYNDLRYKLAARRGDINEFGWWGFRIYDADVLLKNGDRAARKLSQNKILFEYGETDEEKLVAYVRAILDAKKISETRYLDVLKDTQVKAKKQNSKISRVMNCEYVVQMLMSLLGMGMGSTFRNMSTMKINWMAALVDTHAAFMNRFVLREMKLFELLASPDPFPGYSSVKPLLQLVEAGENDDAKVKEARQKLLEYRQNILTSKPGDANVFKNAIGEIDNVFVGHIRTPQYLGIKTNETMEEMQSYTCGVVTTLQRYWTKNLVRDSDFQRETYDKIVARVAVWLCYHIDLKHFPNPLLTPQCIDAAHVAMGCFKQSIHEVCRWVEPMVDYFHTGGSRTQDFSDYTTCMFDNLRRRAYIKDPENLFSDIFDYFWNSRTPQIFHLEYLVTDDTIVGTRITDKSVLGKMFAEPDKAKSTGKQRADFAKLKSLVAFMTDVAKVRSTVTDAPASILGAAAMLTTYWDYRGRGSNKVRDWNPAASYIIAELEHVAEYRPKLMKGPIVSLRLGLYDVITKYDKGQKRLHPRGHLETVPNFSWWDGIIIPDQIVPILNRDGNEITVPEIIAEIKLRKELNVERDQLLKVIRLVEGMDEAQILVTNTKGVAVKHTASSVAHPLRCLIKSMSRNSAFKRWLEEHEDDDEVYDSAEFIDPHDLEYRGEMQPERYIDHEQGDTTPQETTPAPQRPPKPKPRPITKGKSPAVRISDDDEQDVEDEIPKSSKPSDAVRDSTPRQDVEDEIPKSPKPSDAASVRDTTPRQDVEDEIPKSPKPSDAASMRDATPRQDVEGEISKSPKPTDAVRDAPSSVETHMGATQPEDHREPSHPPAERRAEATIESSQTLPLEPDAPGAVTDHGPQPMDEDSPEHSPQTTEESRPHNAQTWSPPVGLLHPSIADSDADFPNSAGLDTVNAVSSSSLVTTGLKRGRSELSTGHSPDKPESKRRYHLRNSGKNQSPVDDDFERLKNFN</sequence>
<reference evidence="1" key="1">
    <citation type="journal article" date="2021" name="New Phytol.">
        <title>Evolutionary innovations through gain and loss of genes in the ectomycorrhizal Boletales.</title>
        <authorList>
            <person name="Wu G."/>
            <person name="Miyauchi S."/>
            <person name="Morin E."/>
            <person name="Kuo A."/>
            <person name="Drula E."/>
            <person name="Varga T."/>
            <person name="Kohler A."/>
            <person name="Feng B."/>
            <person name="Cao Y."/>
            <person name="Lipzen A."/>
            <person name="Daum C."/>
            <person name="Hundley H."/>
            <person name="Pangilinan J."/>
            <person name="Johnson J."/>
            <person name="Barry K."/>
            <person name="LaButti K."/>
            <person name="Ng V."/>
            <person name="Ahrendt S."/>
            <person name="Min B."/>
            <person name="Choi I.G."/>
            <person name="Park H."/>
            <person name="Plett J.M."/>
            <person name="Magnuson J."/>
            <person name="Spatafora J.W."/>
            <person name="Nagy L.G."/>
            <person name="Henrissat B."/>
            <person name="Grigoriev I.V."/>
            <person name="Yang Z.L."/>
            <person name="Xu J."/>
            <person name="Martin F.M."/>
        </authorList>
    </citation>
    <scope>NUCLEOTIDE SEQUENCE</scope>
    <source>
        <strain evidence="1">ATCC 28755</strain>
    </source>
</reference>
<protein>
    <submittedName>
        <fullName evidence="1">Uncharacterized protein</fullName>
    </submittedName>
</protein>
<evidence type="ECO:0000313" key="1">
    <source>
        <dbReference type="EMBL" id="KAH7904646.1"/>
    </source>
</evidence>
<proteinExistence type="predicted"/>
<dbReference type="EMBL" id="MU268404">
    <property type="protein sequence ID" value="KAH7904646.1"/>
    <property type="molecule type" value="Genomic_DNA"/>
</dbReference>
<name>A0ACB7ZU97_9AGAM</name>
<organism evidence="1 2">
    <name type="scientific">Hygrophoropsis aurantiaca</name>
    <dbReference type="NCBI Taxonomy" id="72124"/>
    <lineage>
        <taxon>Eukaryota</taxon>
        <taxon>Fungi</taxon>
        <taxon>Dikarya</taxon>
        <taxon>Basidiomycota</taxon>
        <taxon>Agaricomycotina</taxon>
        <taxon>Agaricomycetes</taxon>
        <taxon>Agaricomycetidae</taxon>
        <taxon>Boletales</taxon>
        <taxon>Coniophorineae</taxon>
        <taxon>Hygrophoropsidaceae</taxon>
        <taxon>Hygrophoropsis</taxon>
    </lineage>
</organism>
<comment type="caution">
    <text evidence="1">The sequence shown here is derived from an EMBL/GenBank/DDBJ whole genome shotgun (WGS) entry which is preliminary data.</text>
</comment>
<dbReference type="Proteomes" id="UP000790377">
    <property type="component" value="Unassembled WGS sequence"/>
</dbReference>
<accession>A0ACB7ZU97</accession>
<evidence type="ECO:0000313" key="2">
    <source>
        <dbReference type="Proteomes" id="UP000790377"/>
    </source>
</evidence>